<evidence type="ECO:0000259" key="1">
    <source>
        <dbReference type="PROSITE" id="PS50943"/>
    </source>
</evidence>
<feature type="domain" description="HTH cro/C1-type" evidence="1">
    <location>
        <begin position="22"/>
        <end position="43"/>
    </location>
</feature>
<evidence type="ECO:0000313" key="2">
    <source>
        <dbReference type="EMBL" id="RCW31111.1"/>
    </source>
</evidence>
<organism evidence="2 3">
    <name type="scientific">Marinilabilia salmonicolor</name>
    <dbReference type="NCBI Taxonomy" id="989"/>
    <lineage>
        <taxon>Bacteria</taxon>
        <taxon>Pseudomonadati</taxon>
        <taxon>Bacteroidota</taxon>
        <taxon>Bacteroidia</taxon>
        <taxon>Marinilabiliales</taxon>
        <taxon>Marinilabiliaceae</taxon>
        <taxon>Marinilabilia</taxon>
    </lineage>
</organism>
<dbReference type="Gene3D" id="1.10.260.40">
    <property type="entry name" value="lambda repressor-like DNA-binding domains"/>
    <property type="match status" value="1"/>
</dbReference>
<name>A0A368UW60_9BACT</name>
<reference evidence="2 3" key="1">
    <citation type="submission" date="2018-07" db="EMBL/GenBank/DDBJ databases">
        <title>Freshwater and sediment microbial communities from various areas in North America, analyzing microbe dynamics in response to fracking.</title>
        <authorList>
            <person name="Lamendella R."/>
        </authorList>
    </citation>
    <scope>NUCLEOTIDE SEQUENCE [LARGE SCALE GENOMIC DNA]</scope>
    <source>
        <strain evidence="2 3">160A</strain>
    </source>
</reference>
<gene>
    <name evidence="2" type="ORF">DFO77_11979</name>
</gene>
<protein>
    <recommendedName>
        <fullName evidence="1">HTH cro/C1-type domain-containing protein</fullName>
    </recommendedName>
</protein>
<comment type="caution">
    <text evidence="2">The sequence shown here is derived from an EMBL/GenBank/DDBJ whole genome shotgun (WGS) entry which is preliminary data.</text>
</comment>
<dbReference type="PROSITE" id="PS50943">
    <property type="entry name" value="HTH_CROC1"/>
    <property type="match status" value="1"/>
</dbReference>
<dbReference type="Proteomes" id="UP000252733">
    <property type="component" value="Unassembled WGS sequence"/>
</dbReference>
<dbReference type="EMBL" id="QPIZ01000019">
    <property type="protein sequence ID" value="RCW31111.1"/>
    <property type="molecule type" value="Genomic_DNA"/>
</dbReference>
<dbReference type="GO" id="GO:0003677">
    <property type="term" value="F:DNA binding"/>
    <property type="evidence" value="ECO:0007669"/>
    <property type="project" value="InterPro"/>
</dbReference>
<evidence type="ECO:0000313" key="3">
    <source>
        <dbReference type="Proteomes" id="UP000252733"/>
    </source>
</evidence>
<sequence length="92" mass="10411">MNVIQIVQMVAFGNAYIFCIGRKPSVEIARKMAQALGVSLDYLVGNTEFLLNTDVIKKIQEIQKLPQEDRNHLFYVVDNILQNVRAKQAFAG</sequence>
<dbReference type="InterPro" id="IPR001387">
    <property type="entry name" value="Cro/C1-type_HTH"/>
</dbReference>
<dbReference type="AlphaFoldDB" id="A0A368UW60"/>
<proteinExistence type="predicted"/>
<accession>A0A368UW60</accession>
<dbReference type="InterPro" id="IPR010982">
    <property type="entry name" value="Lambda_DNA-bd_dom_sf"/>
</dbReference>
<dbReference type="CDD" id="cd00093">
    <property type="entry name" value="HTH_XRE"/>
    <property type="match status" value="1"/>
</dbReference>
<keyword evidence="3" id="KW-1185">Reference proteome</keyword>